<dbReference type="RefSeq" id="WP_034976943.1">
    <property type="nucleotide sequence ID" value="NZ_FOFI01000001.1"/>
</dbReference>
<comment type="caution">
    <text evidence="1">The sequence shown here is derived from an EMBL/GenBank/DDBJ whole genome shotgun (WGS) entry which is preliminary data.</text>
</comment>
<reference evidence="1 2" key="1">
    <citation type="submission" date="2014-07" db="EMBL/GenBank/DDBJ databases">
        <title>Epilithonimonas lactis LMG 22401 Genome.</title>
        <authorList>
            <person name="Pipes S.E."/>
            <person name="Stropko S.J."/>
        </authorList>
    </citation>
    <scope>NUCLEOTIDE SEQUENCE [LARGE SCALE GENOMIC DNA]</scope>
    <source>
        <strain evidence="1 2">LMG 24401</strain>
    </source>
</reference>
<name>A0A085BFD7_9FLAO</name>
<dbReference type="AlphaFoldDB" id="A0A085BFD7"/>
<protein>
    <recommendedName>
        <fullName evidence="3">Lipoprotein</fullName>
    </recommendedName>
</protein>
<accession>A0A085BFD7</accession>
<organism evidence="1 2">
    <name type="scientific">Epilithonimonas lactis</name>
    <dbReference type="NCBI Taxonomy" id="421072"/>
    <lineage>
        <taxon>Bacteria</taxon>
        <taxon>Pseudomonadati</taxon>
        <taxon>Bacteroidota</taxon>
        <taxon>Flavobacteriia</taxon>
        <taxon>Flavobacteriales</taxon>
        <taxon>Weeksellaceae</taxon>
        <taxon>Chryseobacterium group</taxon>
        <taxon>Epilithonimonas</taxon>
    </lineage>
</organism>
<keyword evidence="2" id="KW-1185">Reference proteome</keyword>
<dbReference type="EMBL" id="JPLY01000004">
    <property type="protein sequence ID" value="KFC21182.1"/>
    <property type="molecule type" value="Genomic_DNA"/>
</dbReference>
<dbReference type="OrthoDB" id="1369502at2"/>
<proteinExistence type="predicted"/>
<evidence type="ECO:0000313" key="2">
    <source>
        <dbReference type="Proteomes" id="UP000028623"/>
    </source>
</evidence>
<dbReference type="Proteomes" id="UP000028623">
    <property type="component" value="Unassembled WGS sequence"/>
</dbReference>
<dbReference type="STRING" id="421072.SAMN04488097_0562"/>
<evidence type="ECO:0000313" key="1">
    <source>
        <dbReference type="EMBL" id="KFC21182.1"/>
    </source>
</evidence>
<sequence length="177" mass="21158">MTIKSQILLIGLFLSFSLSCNDKEYDEFEFSYGNTFETDFCIRFTRNDSVYIRENWSRNDINEKSAYPKSQTNYTAILTKVQKEKLNKILSDIDFQKFNSAYYEKYEDGDQYRIYFKKKKFEKKIYVHSDNTPEQLDSLAYWIVDVKRKLKLKKTNKNLNFEHTVYSKPPPPPPLSN</sequence>
<evidence type="ECO:0008006" key="3">
    <source>
        <dbReference type="Google" id="ProtNLM"/>
    </source>
</evidence>
<dbReference type="PROSITE" id="PS51257">
    <property type="entry name" value="PROKAR_LIPOPROTEIN"/>
    <property type="match status" value="1"/>
</dbReference>
<gene>
    <name evidence="1" type="ORF">IO89_13315</name>
</gene>
<dbReference type="eggNOG" id="ENOG5033G4H">
    <property type="taxonomic scope" value="Bacteria"/>
</dbReference>